<evidence type="ECO:0000313" key="4">
    <source>
        <dbReference type="EMBL" id="KAH3783237.1"/>
    </source>
</evidence>
<dbReference type="InterPro" id="IPR027417">
    <property type="entry name" value="P-loop_NTPase"/>
</dbReference>
<keyword evidence="1" id="KW-0547">Nucleotide-binding</keyword>
<dbReference type="SUPFAM" id="SSF52047">
    <property type="entry name" value="RNI-like"/>
    <property type="match status" value="1"/>
</dbReference>
<dbReference type="EMBL" id="JAIWYP010000008">
    <property type="protein sequence ID" value="KAH3783237.1"/>
    <property type="molecule type" value="Genomic_DNA"/>
</dbReference>
<name>A0A9D4EN02_DREPO</name>
<dbReference type="GO" id="GO:0005524">
    <property type="term" value="F:ATP binding"/>
    <property type="evidence" value="ECO:0007669"/>
    <property type="project" value="UniProtKB-KW"/>
</dbReference>
<dbReference type="Pfam" id="PF15112">
    <property type="entry name" value="DUF4559"/>
    <property type="match status" value="1"/>
</dbReference>
<accession>A0A9D4EN02</accession>
<gene>
    <name evidence="4" type="ORF">DPMN_161170</name>
</gene>
<dbReference type="PANTHER" id="PTHR46312:SF2">
    <property type="entry name" value="NUCLEOTIDE-BINDING OLIGOMERIZATION DOMAIN-CONTAINING PROTEIN 2-LIKE"/>
    <property type="match status" value="1"/>
</dbReference>
<dbReference type="Gene3D" id="3.40.50.300">
    <property type="entry name" value="P-loop containing nucleotide triphosphate hydrolases"/>
    <property type="match status" value="1"/>
</dbReference>
<sequence length="1776" mass="201363">MASLADVFKDQERTNWLKAWLAIDIVKTGLEHLADNEAQKFHQHIYSQVGSTCNSCSITHLLHHKQCQMKICDKVCQEITKEHRYNSLSWKNKKAELWQTNYWEIAKCYFPPDGYEATSSIQDTDFNGVVSFMLNCTRFDSKFSFPITKGKPTHSAACLLYKAREIVKAVRHCPIVKVTDVDIQNYFTTFTNLLSDSTYLSQDSDAQNAVKKLAQLEKDTLLLTREEMICFLEAVDTTLKQHLKDVAKDVVDVSVNDLRVNTVSCIDTIQAYLDTCKQELAKQAESHKQAFAENADKISQAFHENADKTSQAFAEKADKTSQAFTENADKRTQAFTENAVKTSQAFAENADKTYQAFAENADKRTQAFIENAVKTSQAFAENADKTYQAFAENADKRTQAFTENAVKTSQVFAVNADKTSQAFAENADKRTQAFTENAVKTSQAFAENADKTSQAFTENAYKCTQAFTENADKRTQAFAENADKTSQAFTENADKRTQAFAENADKTSQAFAEDADKTSQAFTENADKRTQAFAENADKHTQAFAENADKRTKALDENADKHMQDYDELTVTRKNEFDENADKHLRAINELYGNTTFTETFYKQSCEELLRAMMKHYAKTLSHVTTSPLNDWVQERLYDIYMPPDLQLMKKDKGSFMKAGTQITEYRNVFLTDGEPSRHMFIQGEAGSGKSTFLAKLVLDWCSANTTQSVEPLPPALTTSFDGDSSWKLTKLFKDLKTLTSYKFIFHVTLRDFVQDFEILEMIKQQTIDSIYSKKDRAHAYNLLNEIMKRERCLVLLDGFDEWTGTGGHNLPTLTIALSQCDMLFTTRPWKMTQSNIPDSNIDTLLQLEGVNEPFEVSKRLLACRGEYKESKALDNKQSEFISYVRENDLHKLLVSPMMLLLIVQSWTEGTKLKGSRCEIYSLLLESLLKKANSETSEFQRPPFRCFTCTQYIKPNNEHVNCLAEAAFNLLFSDKRENSLVFSISELKNSNSMFHEQERLDFALKSGILSATRKESLLRSSSAFSFIHKSMQEFLAAYHIARNAQLNLIDGVISEYLKSHEDAYLDISQVFIFLCGLDIMSVNMLSGLMDERNNARVKAWFDDELCSIILKGYREAVANAQTNIALTLSHLDCQNSNVRDAHSFWKNNTFSPLSLYIKLSHIYLPVADKDGSPATEEPPSHIEFNLSSCHMLKYLYLHYDGIWLKDSDSSAGPKYPVWIVLDNANPSQCTDPPPVLPSIKYIRLDHVRCSFTWLHSLFSTLLTVNHKVKCDIEYCEISPRVEGALIWKQYVNASITTDVNKCMNLSGHNAHDVELLFKPIQSLTQLKTFNIELDTEADTRRPSLWEALNSLYINRVTLSLDSVMCGLIVNNKSMLSQALLSNDTETICIYLNSQSNLMEDMHGLPIKSLILYGSVKSLKINHVSSVSTLLASLKKLEKLSFLESNDSPGLWEAVHSLNIKSLSLNDRKLHNVSSFAQFLSSLTHLETLNIKGKYASHTGLLDALHGLNIKSLSLNGLNFWMEDLKVQQMQQMKPLSRLFQSLTQLETLSIGVCDNYSSLSEALSEALPGLYITRLCLSGMRESLRVNNAELLSQSISSLTQLETLTLYVFAYIDLQLPQSLKYFNLYCTGISPPELRDLVKALSACTQSVESKLEFGCARCTYQYYNSCVEVGKFAPSVKENQTIISPEEYIPIQKELTEQRNITVKRFRMLKRIHAIHRWHSADFVWSVGDNVAVENNDNDDGIVDNETYNYFVQRLISPHRISVRLQSHAASNS</sequence>
<dbReference type="PANTHER" id="PTHR46312">
    <property type="entry name" value="NACHT DOMAIN-CONTAINING PROTEIN"/>
    <property type="match status" value="1"/>
</dbReference>
<feature type="domain" description="NACHT" evidence="3">
    <location>
        <begin position="678"/>
        <end position="802"/>
    </location>
</feature>
<dbReference type="InterPro" id="IPR007111">
    <property type="entry name" value="NACHT_NTPase"/>
</dbReference>
<keyword evidence="2" id="KW-0067">ATP-binding</keyword>
<dbReference type="Proteomes" id="UP000828390">
    <property type="component" value="Unassembled WGS sequence"/>
</dbReference>
<evidence type="ECO:0000313" key="5">
    <source>
        <dbReference type="Proteomes" id="UP000828390"/>
    </source>
</evidence>
<dbReference type="Gene3D" id="3.80.10.10">
    <property type="entry name" value="Ribonuclease Inhibitor"/>
    <property type="match status" value="1"/>
</dbReference>
<dbReference type="InterPro" id="IPR032675">
    <property type="entry name" value="LRR_dom_sf"/>
</dbReference>
<organism evidence="4 5">
    <name type="scientific">Dreissena polymorpha</name>
    <name type="common">Zebra mussel</name>
    <name type="synonym">Mytilus polymorpha</name>
    <dbReference type="NCBI Taxonomy" id="45954"/>
    <lineage>
        <taxon>Eukaryota</taxon>
        <taxon>Metazoa</taxon>
        <taxon>Spiralia</taxon>
        <taxon>Lophotrochozoa</taxon>
        <taxon>Mollusca</taxon>
        <taxon>Bivalvia</taxon>
        <taxon>Autobranchia</taxon>
        <taxon>Heteroconchia</taxon>
        <taxon>Euheterodonta</taxon>
        <taxon>Imparidentia</taxon>
        <taxon>Neoheterodontei</taxon>
        <taxon>Myida</taxon>
        <taxon>Dreissenoidea</taxon>
        <taxon>Dreissenidae</taxon>
        <taxon>Dreissena</taxon>
    </lineage>
</organism>
<comment type="caution">
    <text evidence="4">The sequence shown here is derived from an EMBL/GenBank/DDBJ whole genome shotgun (WGS) entry which is preliminary data.</text>
</comment>
<evidence type="ECO:0000259" key="3">
    <source>
        <dbReference type="PROSITE" id="PS50837"/>
    </source>
</evidence>
<proteinExistence type="predicted"/>
<reference evidence="4" key="2">
    <citation type="submission" date="2020-11" db="EMBL/GenBank/DDBJ databases">
        <authorList>
            <person name="McCartney M.A."/>
            <person name="Auch B."/>
            <person name="Kono T."/>
            <person name="Mallez S."/>
            <person name="Becker A."/>
            <person name="Gohl D.M."/>
            <person name="Silverstein K.A.T."/>
            <person name="Koren S."/>
            <person name="Bechman K.B."/>
            <person name="Herman A."/>
            <person name="Abrahante J.E."/>
            <person name="Garbe J."/>
        </authorList>
    </citation>
    <scope>NUCLEOTIDE SEQUENCE</scope>
    <source>
        <strain evidence="4">Duluth1</strain>
        <tissue evidence="4">Whole animal</tissue>
    </source>
</reference>
<dbReference type="InterPro" id="IPR027897">
    <property type="entry name" value="DUF4559"/>
</dbReference>
<keyword evidence="5" id="KW-1185">Reference proteome</keyword>
<evidence type="ECO:0000256" key="1">
    <source>
        <dbReference type="ARBA" id="ARBA00022741"/>
    </source>
</evidence>
<dbReference type="Gene3D" id="1.20.120.20">
    <property type="entry name" value="Apolipoprotein"/>
    <property type="match status" value="1"/>
</dbReference>
<protein>
    <recommendedName>
        <fullName evidence="3">NACHT domain-containing protein</fullName>
    </recommendedName>
</protein>
<dbReference type="PROSITE" id="PS50837">
    <property type="entry name" value="NACHT"/>
    <property type="match status" value="1"/>
</dbReference>
<evidence type="ECO:0000256" key="2">
    <source>
        <dbReference type="ARBA" id="ARBA00022840"/>
    </source>
</evidence>
<reference evidence="4" key="1">
    <citation type="journal article" date="2019" name="bioRxiv">
        <title>The Genome of the Zebra Mussel, Dreissena polymorpha: A Resource for Invasive Species Research.</title>
        <authorList>
            <person name="McCartney M.A."/>
            <person name="Auch B."/>
            <person name="Kono T."/>
            <person name="Mallez S."/>
            <person name="Zhang Y."/>
            <person name="Obille A."/>
            <person name="Becker A."/>
            <person name="Abrahante J.E."/>
            <person name="Garbe J."/>
            <person name="Badalamenti J.P."/>
            <person name="Herman A."/>
            <person name="Mangelson H."/>
            <person name="Liachko I."/>
            <person name="Sullivan S."/>
            <person name="Sone E.D."/>
            <person name="Koren S."/>
            <person name="Silverstein K.A.T."/>
            <person name="Beckman K.B."/>
            <person name="Gohl D.M."/>
        </authorList>
    </citation>
    <scope>NUCLEOTIDE SEQUENCE</scope>
    <source>
        <strain evidence="4">Duluth1</strain>
        <tissue evidence="4">Whole animal</tissue>
    </source>
</reference>